<evidence type="ECO:0000256" key="5">
    <source>
        <dbReference type="PROSITE-ProRule" id="PRU00043"/>
    </source>
</evidence>
<name>A0A6J8DBZ0_MYTCO</name>
<dbReference type="AlphaFoldDB" id="A0A6J8DBZ0"/>
<dbReference type="InterPro" id="IPR015919">
    <property type="entry name" value="Cadherin-like_sf"/>
</dbReference>
<dbReference type="Gene3D" id="2.60.40.60">
    <property type="entry name" value="Cadherins"/>
    <property type="match status" value="4"/>
</dbReference>
<sequence length="707" mass="76510">MFVEMNNTVEFIRNNISVEDKENEIAITTGTRIRAFKDDYIGFYEYAGSVITYGNGDDYKTATFTSDQTTFDWTAETLGDKRDHAIHARITQSEIPTFTNLNDTVAISNNAVAGTVLFTLATSDSDPEDAGQLTVAHTPSSGSAATFFELDSTTSEVKIKSGVSLSPGDHDMTFSVTDPCSRSSSGILTIRVENDPPVITSLATSSSTTISEDLIAETLLHTLNVTDSTPTTCQLDSTGVPFQIKTISGSTNYGIFLSTGASMDYDAQNAYVLDLSCTDSYDATKGIFTVYLVRNEPPTINGLPRASDIQEDVIVETTLYTFSVTDPESTLVTCDVTAITPNTNVMFIKPSPNVNEFDILLQSNPSLIYDVVRTYRLDIQCSDGRRTDTNVFFMNVLRNKPTVFLNLQNITTVSSVASYIGQIVFDVDISDPENDQVQFSMFCVPSTSCPLEIYHSGEIVLKRSIEGEFVPVYDVYVYVTDGRSTTGPRSLTVHVLDINYVPVIRNLPLPSALVVSENSALGLSIFQVSIQDNDGSDTHTYSMTSFPSDGVLYFDIDSATGLISVSATTNVNYEAVSSTSFTFTITVSDTKDSASQNLTVTIANQNEAPVFKKTSYVLSVDEGPAGTVLADPSYLYQDEDTSDTHKFSMACSSNVGYFSIAPTTGFISLATDIDVDAVGSATSYTCTVKVSDGAMTDSASLTINIKI</sequence>
<reference evidence="7 8" key="1">
    <citation type="submission" date="2020-06" db="EMBL/GenBank/DDBJ databases">
        <authorList>
            <person name="Li R."/>
            <person name="Bekaert M."/>
        </authorList>
    </citation>
    <scope>NUCLEOTIDE SEQUENCE [LARGE SCALE GENOMIC DNA]</scope>
    <source>
        <strain evidence="8">wild</strain>
    </source>
</reference>
<dbReference type="GO" id="GO:0005509">
    <property type="term" value="F:calcium ion binding"/>
    <property type="evidence" value="ECO:0007669"/>
    <property type="project" value="UniProtKB-UniRule"/>
</dbReference>
<feature type="domain" description="Cadherin" evidence="6">
    <location>
        <begin position="612"/>
        <end position="705"/>
    </location>
</feature>
<protein>
    <recommendedName>
        <fullName evidence="6">Cadherin domain-containing protein</fullName>
    </recommendedName>
</protein>
<dbReference type="NCBIfam" id="TIGR01965">
    <property type="entry name" value="VCBS_repeat"/>
    <property type="match status" value="1"/>
</dbReference>
<evidence type="ECO:0000256" key="1">
    <source>
        <dbReference type="ARBA" id="ARBA00004167"/>
    </source>
</evidence>
<evidence type="ECO:0000259" key="6">
    <source>
        <dbReference type="PROSITE" id="PS50268"/>
    </source>
</evidence>
<evidence type="ECO:0000256" key="2">
    <source>
        <dbReference type="ARBA" id="ARBA00022692"/>
    </source>
</evidence>
<dbReference type="Proteomes" id="UP000507470">
    <property type="component" value="Unassembled WGS sequence"/>
</dbReference>
<proteinExistence type="predicted"/>
<accession>A0A6J8DBZ0</accession>
<keyword evidence="8" id="KW-1185">Reference proteome</keyword>
<dbReference type="PANTHER" id="PTHR24028:SF328">
    <property type="entry name" value="CADHERIN-3"/>
    <property type="match status" value="1"/>
</dbReference>
<dbReference type="InterPro" id="IPR050174">
    <property type="entry name" value="Protocadherin/Cadherin-CA"/>
</dbReference>
<dbReference type="InterPro" id="IPR002126">
    <property type="entry name" value="Cadherin-like_dom"/>
</dbReference>
<dbReference type="PANTHER" id="PTHR24028">
    <property type="entry name" value="CADHERIN-87A"/>
    <property type="match status" value="1"/>
</dbReference>
<gene>
    <name evidence="7" type="ORF">MCOR_39786</name>
</gene>
<keyword evidence="3" id="KW-1133">Transmembrane helix</keyword>
<evidence type="ECO:0000256" key="3">
    <source>
        <dbReference type="ARBA" id="ARBA00022989"/>
    </source>
</evidence>
<dbReference type="SUPFAM" id="SSF49313">
    <property type="entry name" value="Cadherin-like"/>
    <property type="match status" value="4"/>
</dbReference>
<evidence type="ECO:0000313" key="7">
    <source>
        <dbReference type="EMBL" id="CAC5406188.1"/>
    </source>
</evidence>
<comment type="subcellular location">
    <subcellularLocation>
        <location evidence="1">Membrane</location>
        <topology evidence="1">Single-pass membrane protein</topology>
    </subcellularLocation>
</comment>
<dbReference type="CDD" id="cd11304">
    <property type="entry name" value="Cadherin_repeat"/>
    <property type="match status" value="3"/>
</dbReference>
<keyword evidence="4" id="KW-0325">Glycoprotein</keyword>
<evidence type="ECO:0000313" key="8">
    <source>
        <dbReference type="Proteomes" id="UP000507470"/>
    </source>
</evidence>
<organism evidence="7 8">
    <name type="scientific">Mytilus coruscus</name>
    <name type="common">Sea mussel</name>
    <dbReference type="NCBI Taxonomy" id="42192"/>
    <lineage>
        <taxon>Eukaryota</taxon>
        <taxon>Metazoa</taxon>
        <taxon>Spiralia</taxon>
        <taxon>Lophotrochozoa</taxon>
        <taxon>Mollusca</taxon>
        <taxon>Bivalvia</taxon>
        <taxon>Autobranchia</taxon>
        <taxon>Pteriomorphia</taxon>
        <taxon>Mytilida</taxon>
        <taxon>Mytiloidea</taxon>
        <taxon>Mytilidae</taxon>
        <taxon>Mytilinae</taxon>
        <taxon>Mytilus</taxon>
    </lineage>
</organism>
<keyword evidence="3" id="KW-0472">Membrane</keyword>
<dbReference type="PROSITE" id="PS50268">
    <property type="entry name" value="CADHERIN_2"/>
    <property type="match status" value="3"/>
</dbReference>
<dbReference type="EMBL" id="CACVKT020007176">
    <property type="protein sequence ID" value="CAC5406188.1"/>
    <property type="molecule type" value="Genomic_DNA"/>
</dbReference>
<keyword evidence="5" id="KW-0106">Calcium</keyword>
<dbReference type="InterPro" id="IPR010221">
    <property type="entry name" value="VCBS_dom"/>
</dbReference>
<evidence type="ECO:0000256" key="4">
    <source>
        <dbReference type="ARBA" id="ARBA00023180"/>
    </source>
</evidence>
<dbReference type="GO" id="GO:0005886">
    <property type="term" value="C:plasma membrane"/>
    <property type="evidence" value="ECO:0007669"/>
    <property type="project" value="TreeGrafter"/>
</dbReference>
<keyword evidence="2" id="KW-0812">Transmembrane</keyword>
<dbReference type="OrthoDB" id="6086648at2759"/>
<dbReference type="SMART" id="SM00112">
    <property type="entry name" value="CA"/>
    <property type="match status" value="1"/>
</dbReference>
<dbReference type="GO" id="GO:0007156">
    <property type="term" value="P:homophilic cell adhesion via plasma membrane adhesion molecules"/>
    <property type="evidence" value="ECO:0007669"/>
    <property type="project" value="InterPro"/>
</dbReference>
<dbReference type="PRINTS" id="PR00205">
    <property type="entry name" value="CADHERIN"/>
</dbReference>
<feature type="domain" description="Cadherin" evidence="6">
    <location>
        <begin position="421"/>
        <end position="504"/>
    </location>
</feature>
<feature type="domain" description="Cadherin" evidence="6">
    <location>
        <begin position="507"/>
        <end position="611"/>
    </location>
</feature>